<feature type="compositionally biased region" description="Basic and acidic residues" evidence="1">
    <location>
        <begin position="1"/>
        <end position="23"/>
    </location>
</feature>
<feature type="compositionally biased region" description="Polar residues" evidence="1">
    <location>
        <begin position="38"/>
        <end position="47"/>
    </location>
</feature>
<reference evidence="2 3" key="1">
    <citation type="submission" date="2024-11" db="EMBL/GenBank/DDBJ databases">
        <title>The Natural Products Discovery Center: Release of the First 8490 Sequenced Strains for Exploring Actinobacteria Biosynthetic Diversity.</title>
        <authorList>
            <person name="Kalkreuter E."/>
            <person name="Kautsar S.A."/>
            <person name="Yang D."/>
            <person name="Bader C.D."/>
            <person name="Teijaro C.N."/>
            <person name="Fluegel L."/>
            <person name="Davis C.M."/>
            <person name="Simpson J.R."/>
            <person name="Lauterbach L."/>
            <person name="Steele A.D."/>
            <person name="Gui C."/>
            <person name="Meng S."/>
            <person name="Li G."/>
            <person name="Viehrig K."/>
            <person name="Ye F."/>
            <person name="Su P."/>
            <person name="Kiefer A.F."/>
            <person name="Nichols A."/>
            <person name="Cepeda A.J."/>
            <person name="Yan W."/>
            <person name="Fan B."/>
            <person name="Jiang Y."/>
            <person name="Adhikari A."/>
            <person name="Zheng C.-J."/>
            <person name="Schuster L."/>
            <person name="Cowan T.M."/>
            <person name="Smanski M.J."/>
            <person name="Chevrette M.G."/>
            <person name="De Carvalho L.P.S."/>
            <person name="Shen B."/>
        </authorList>
    </citation>
    <scope>NUCLEOTIDE SEQUENCE [LARGE SCALE GENOMIC DNA]</scope>
    <source>
        <strain evidence="2 3">NPDC077433</strain>
    </source>
</reference>
<evidence type="ECO:0000256" key="1">
    <source>
        <dbReference type="SAM" id="MobiDB-lite"/>
    </source>
</evidence>
<comment type="caution">
    <text evidence="2">The sequence shown here is derived from an EMBL/GenBank/DDBJ whole genome shotgun (WGS) entry which is preliminary data.</text>
</comment>
<evidence type="ECO:0000313" key="2">
    <source>
        <dbReference type="EMBL" id="MFK4001479.1"/>
    </source>
</evidence>
<dbReference type="RefSeq" id="WP_198333973.1">
    <property type="nucleotide sequence ID" value="NZ_CAJHAK010000003.1"/>
</dbReference>
<proteinExistence type="predicted"/>
<sequence>MKDNKKSEKDASAADSSADRVDEYLQTLGNEDAREQRYYSQEQPFSSEEMTRLINEERLNELLAQSDDFLSSLNDEINDFDDEY</sequence>
<gene>
    <name evidence="2" type="ORF">ACI2I3_09050</name>
</gene>
<dbReference type="EMBL" id="JBJDPD010000016">
    <property type="protein sequence ID" value="MFK4001479.1"/>
    <property type="molecule type" value="Genomic_DNA"/>
</dbReference>
<keyword evidence="3" id="KW-1185">Reference proteome</keyword>
<organism evidence="2 3">
    <name type="scientific">Psychrobacter namhaensis</name>
    <dbReference type="NCBI Taxonomy" id="292734"/>
    <lineage>
        <taxon>Bacteria</taxon>
        <taxon>Pseudomonadati</taxon>
        <taxon>Pseudomonadota</taxon>
        <taxon>Gammaproteobacteria</taxon>
        <taxon>Moraxellales</taxon>
        <taxon>Moraxellaceae</taxon>
        <taxon>Psychrobacter</taxon>
    </lineage>
</organism>
<feature type="region of interest" description="Disordered" evidence="1">
    <location>
        <begin position="1"/>
        <end position="47"/>
    </location>
</feature>
<protein>
    <submittedName>
        <fullName evidence="2">Uncharacterized protein</fullName>
    </submittedName>
</protein>
<accession>A0ABW8LC22</accession>
<evidence type="ECO:0000313" key="3">
    <source>
        <dbReference type="Proteomes" id="UP001620234"/>
    </source>
</evidence>
<name>A0ABW8LC22_9GAMM</name>
<dbReference type="Proteomes" id="UP001620234">
    <property type="component" value="Unassembled WGS sequence"/>
</dbReference>